<proteinExistence type="predicted"/>
<feature type="transmembrane region" description="Helical" evidence="1">
    <location>
        <begin position="468"/>
        <end position="491"/>
    </location>
</feature>
<dbReference type="AlphaFoldDB" id="A0A8H3EI48"/>
<feature type="transmembrane region" description="Helical" evidence="1">
    <location>
        <begin position="382"/>
        <end position="400"/>
    </location>
</feature>
<reference evidence="3" key="1">
    <citation type="submission" date="2021-03" db="EMBL/GenBank/DDBJ databases">
        <authorList>
            <person name="Tagirdzhanova G."/>
        </authorList>
    </citation>
    <scope>NUCLEOTIDE SEQUENCE</scope>
</reference>
<feature type="domain" description="Acyltransferase 3" evidence="2">
    <location>
        <begin position="84"/>
        <end position="444"/>
    </location>
</feature>
<dbReference type="PANTHER" id="PTHR23028:SF134">
    <property type="entry name" value="PUTATIVE (AFU_ORTHOLOGUE AFUA_4G08520)-RELATED"/>
    <property type="match status" value="1"/>
</dbReference>
<dbReference type="OrthoDB" id="5819582at2759"/>
<dbReference type="Pfam" id="PF01757">
    <property type="entry name" value="Acyl_transf_3"/>
    <property type="match status" value="1"/>
</dbReference>
<comment type="caution">
    <text evidence="3">The sequence shown here is derived from an EMBL/GenBank/DDBJ whole genome shotgun (WGS) entry which is preliminary data.</text>
</comment>
<protein>
    <recommendedName>
        <fullName evidence="2">Acyltransferase 3 domain-containing protein</fullName>
    </recommendedName>
</protein>
<keyword evidence="1" id="KW-0472">Membrane</keyword>
<evidence type="ECO:0000256" key="1">
    <source>
        <dbReference type="SAM" id="Phobius"/>
    </source>
</evidence>
<feature type="transmembrane region" description="Helical" evidence="1">
    <location>
        <begin position="140"/>
        <end position="161"/>
    </location>
</feature>
<feature type="transmembrane region" description="Helical" evidence="1">
    <location>
        <begin position="182"/>
        <end position="202"/>
    </location>
</feature>
<keyword evidence="1" id="KW-0812">Transmembrane</keyword>
<dbReference type="Proteomes" id="UP000664169">
    <property type="component" value="Unassembled WGS sequence"/>
</dbReference>
<evidence type="ECO:0000259" key="2">
    <source>
        <dbReference type="Pfam" id="PF01757"/>
    </source>
</evidence>
<feature type="transmembrane region" description="Helical" evidence="1">
    <location>
        <begin position="285"/>
        <end position="311"/>
    </location>
</feature>
<organism evidence="3 4">
    <name type="scientific">Gomphillus americanus</name>
    <dbReference type="NCBI Taxonomy" id="1940652"/>
    <lineage>
        <taxon>Eukaryota</taxon>
        <taxon>Fungi</taxon>
        <taxon>Dikarya</taxon>
        <taxon>Ascomycota</taxon>
        <taxon>Pezizomycotina</taxon>
        <taxon>Lecanoromycetes</taxon>
        <taxon>OSLEUM clade</taxon>
        <taxon>Ostropomycetidae</taxon>
        <taxon>Ostropales</taxon>
        <taxon>Graphidaceae</taxon>
        <taxon>Gomphilloideae</taxon>
        <taxon>Gomphillus</taxon>
    </lineage>
</organism>
<feature type="transmembrane region" description="Helical" evidence="1">
    <location>
        <begin position="412"/>
        <end position="431"/>
    </location>
</feature>
<name>A0A8H3EI48_9LECA</name>
<dbReference type="PANTHER" id="PTHR23028">
    <property type="entry name" value="ACETYLTRANSFERASE"/>
    <property type="match status" value="1"/>
</dbReference>
<dbReference type="InterPro" id="IPR002656">
    <property type="entry name" value="Acyl_transf_3_dom"/>
</dbReference>
<evidence type="ECO:0000313" key="4">
    <source>
        <dbReference type="Proteomes" id="UP000664169"/>
    </source>
</evidence>
<dbReference type="InterPro" id="IPR050879">
    <property type="entry name" value="Acyltransferase_3"/>
</dbReference>
<dbReference type="EMBL" id="CAJPDQ010000003">
    <property type="protein sequence ID" value="CAF9907009.1"/>
    <property type="molecule type" value="Genomic_DNA"/>
</dbReference>
<evidence type="ECO:0000313" key="3">
    <source>
        <dbReference type="EMBL" id="CAF9907009.1"/>
    </source>
</evidence>
<feature type="transmembrane region" description="Helical" evidence="1">
    <location>
        <begin position="259"/>
        <end position="279"/>
    </location>
</feature>
<keyword evidence="1" id="KW-1133">Transmembrane helix</keyword>
<keyword evidence="4" id="KW-1185">Reference proteome</keyword>
<sequence length="510" mass="58051">MTVVYPTEALATRVVFPPWVYFDFATLPDVHHISHANNHCLLRIGTLRSVAMADAVADYEFRDLEEPRLPVHSVAEATPTKRQHYLDGLRGLAALLVYFYHHIGWHYGPEDDIFKGFGVRGPAYIAQLPFLRVFFTGGHAAVAVFFVLSGYVLSIGPLKLIKEGQITRCYTSLNSSAIRRPFRLFVPTAGVSLIFALALHLPFGLAPTLAFPQPLPNVFAELARWITEFIWLLNPLLSHRTQGRWFLYDPPAYTMAMELTGSLFIFVLLACSASIPTRWRMVSLIAIWLLCLFTYRWVLTGFVGGMVLALNELEGFDEILLVKRVSGQTKNVIYHVFFVTGWYLLCAPGAHDHPEYLLEAPGWGLLGQLIPSNYMADEYFRFWDNFGAFFLLYSLLRISWLQTLFTRRPLRYLGRVSLSLYLIHAPLMYTVGDRIYRLFGRVFQTEITTWFDNKVPIQDFGIHGLSSRWLICQALILPITLALAEVGTILLDLPSIRVGRWVVEMLHIGS</sequence>
<feature type="transmembrane region" description="Helical" evidence="1">
    <location>
        <begin position="89"/>
        <end position="107"/>
    </location>
</feature>
<gene>
    <name evidence="3" type="ORF">GOMPHAMPRED_004995</name>
</gene>
<dbReference type="GO" id="GO:0016747">
    <property type="term" value="F:acyltransferase activity, transferring groups other than amino-acyl groups"/>
    <property type="evidence" value="ECO:0007669"/>
    <property type="project" value="InterPro"/>
</dbReference>
<accession>A0A8H3EI48</accession>